<reference evidence="3" key="1">
    <citation type="submission" date="2023-07" db="EMBL/GenBank/DDBJ databases">
        <title>Characterization of two Paracoccaceae strains isolated from Phycosphere and proposal of Xinfangfangia lacusdiani sp. nov.</title>
        <authorList>
            <person name="Deng Y."/>
            <person name="Zhang Y.Q."/>
        </authorList>
    </citation>
    <scope>NUCLEOTIDE SEQUENCE [LARGE SCALE GENOMIC DNA]</scope>
    <source>
        <strain evidence="3">CPCC 101403</strain>
    </source>
</reference>
<dbReference type="EMBL" id="JAVRQI010000005">
    <property type="protein sequence ID" value="MDT1061901.1"/>
    <property type="molecule type" value="Genomic_DNA"/>
</dbReference>
<feature type="region of interest" description="Disordered" evidence="1">
    <location>
        <begin position="98"/>
        <end position="123"/>
    </location>
</feature>
<evidence type="ECO:0000256" key="1">
    <source>
        <dbReference type="SAM" id="MobiDB-lite"/>
    </source>
</evidence>
<feature type="compositionally biased region" description="Basic residues" evidence="1">
    <location>
        <begin position="109"/>
        <end position="123"/>
    </location>
</feature>
<evidence type="ECO:0008006" key="4">
    <source>
        <dbReference type="Google" id="ProtNLM"/>
    </source>
</evidence>
<dbReference type="Proteomes" id="UP001251085">
    <property type="component" value="Unassembled WGS sequence"/>
</dbReference>
<comment type="caution">
    <text evidence="2">The sequence shown here is derived from an EMBL/GenBank/DDBJ whole genome shotgun (WGS) entry which is preliminary data.</text>
</comment>
<proteinExistence type="predicted"/>
<accession>A0ABU3ECE4</accession>
<protein>
    <recommendedName>
        <fullName evidence="4">Tail tube GTA-gp10-like protein</fullName>
    </recommendedName>
</protein>
<evidence type="ECO:0000313" key="2">
    <source>
        <dbReference type="EMBL" id="MDT1061901.1"/>
    </source>
</evidence>
<evidence type="ECO:0000313" key="3">
    <source>
        <dbReference type="Proteomes" id="UP001251085"/>
    </source>
</evidence>
<gene>
    <name evidence="2" type="ORF">RM190_08540</name>
</gene>
<sequence length="123" mass="13206">MNLNGEVRLTHKGQVHAMTINFAAICTYEAETGKNGFTLLRLLAQGGVNAGLVSARDIRALFYGGLKAHDPGMTIELAEEIIDANPDMLLQALGAAMPVEGDTPAPKAKPGKARRPRRRRAKT</sequence>
<dbReference type="RefSeq" id="WP_311758995.1">
    <property type="nucleotide sequence ID" value="NZ_JAVRQI010000005.1"/>
</dbReference>
<name>A0ABU3ECE4_9RHOB</name>
<keyword evidence="3" id="KW-1185">Reference proteome</keyword>
<organism evidence="2 3">
    <name type="scientific">Paracoccus broussonetiae</name>
    <dbReference type="NCBI Taxonomy" id="3075834"/>
    <lineage>
        <taxon>Bacteria</taxon>
        <taxon>Pseudomonadati</taxon>
        <taxon>Pseudomonadota</taxon>
        <taxon>Alphaproteobacteria</taxon>
        <taxon>Rhodobacterales</taxon>
        <taxon>Paracoccaceae</taxon>
        <taxon>Paracoccus</taxon>
    </lineage>
</organism>